<reference evidence="1 2" key="1">
    <citation type="submission" date="2021-04" db="EMBL/GenBank/DDBJ databases">
        <authorList>
            <person name="Sun C."/>
        </authorList>
    </citation>
    <scope>NUCLEOTIDE SEQUENCE [LARGE SCALE GENOMIC DNA]</scope>
    <source>
        <strain evidence="1 2">A79</strain>
    </source>
</reference>
<protein>
    <submittedName>
        <fullName evidence="1">Uncharacterized protein</fullName>
    </submittedName>
</protein>
<name>A0ABS5HE37_9GAMM</name>
<dbReference type="RefSeq" id="WP_211537338.1">
    <property type="nucleotide sequence ID" value="NZ_JAGSSV010000023.1"/>
</dbReference>
<dbReference type="EMBL" id="JAGSSV010000023">
    <property type="protein sequence ID" value="MBR7889915.1"/>
    <property type="molecule type" value="Genomic_DNA"/>
</dbReference>
<sequence>MVTDSIAPIDDFINRFTHYKIDICQGREFISTGFLQSCRLIDLLLDDSGFRKSFYMNGIVYNVKKLSINSMHQLINILVVKESSSSFINASAYDTNDRFYNDFSKSHHPTNEELEYLTLFSNQGECHINVKFVDSSASIRYQALSPHEISLLFDESGNIHTALKFDDRLFQCSMLEIFPKTNKVKLSVKKC</sequence>
<gene>
    <name evidence="1" type="ORF">J9B83_13390</name>
</gene>
<dbReference type="Proteomes" id="UP000679722">
    <property type="component" value="Unassembled WGS sequence"/>
</dbReference>
<evidence type="ECO:0000313" key="1">
    <source>
        <dbReference type="EMBL" id="MBR7889915.1"/>
    </source>
</evidence>
<proteinExistence type="predicted"/>
<evidence type="ECO:0000313" key="2">
    <source>
        <dbReference type="Proteomes" id="UP000679722"/>
    </source>
</evidence>
<organism evidence="1 2">
    <name type="scientific">Marinomonas vulgaris</name>
    <dbReference type="NCBI Taxonomy" id="2823372"/>
    <lineage>
        <taxon>Bacteria</taxon>
        <taxon>Pseudomonadati</taxon>
        <taxon>Pseudomonadota</taxon>
        <taxon>Gammaproteobacteria</taxon>
        <taxon>Oceanospirillales</taxon>
        <taxon>Oceanospirillaceae</taxon>
        <taxon>Marinomonas</taxon>
    </lineage>
</organism>
<keyword evidence="2" id="KW-1185">Reference proteome</keyword>
<accession>A0ABS5HE37</accession>
<comment type="caution">
    <text evidence="1">The sequence shown here is derived from an EMBL/GenBank/DDBJ whole genome shotgun (WGS) entry which is preliminary data.</text>
</comment>
<reference evidence="2" key="2">
    <citation type="submission" date="2023-07" db="EMBL/GenBank/DDBJ databases">
        <title>Marinomonas vulgaris A79, complete genome.</title>
        <authorList>
            <person name="Ying J.-J."/>
        </authorList>
    </citation>
    <scope>NUCLEOTIDE SEQUENCE [LARGE SCALE GENOMIC DNA]</scope>
    <source>
        <strain evidence="2">A79</strain>
    </source>
</reference>